<evidence type="ECO:0000256" key="6">
    <source>
        <dbReference type="ARBA" id="ARBA00022917"/>
    </source>
</evidence>
<keyword evidence="5 7" id="KW-0067">ATP-binding</keyword>
<evidence type="ECO:0000256" key="1">
    <source>
        <dbReference type="ARBA" id="ARBA00011123"/>
    </source>
</evidence>
<dbReference type="SUPFAM" id="SSF75304">
    <property type="entry name" value="Amidase signature (AS) enzymes"/>
    <property type="match status" value="1"/>
</dbReference>
<name>A0ABT7SM16_9GAMM</name>
<reference evidence="9 10" key="1">
    <citation type="submission" date="2023-06" db="EMBL/GenBank/DDBJ databases">
        <title>Thiopseudomonas sp. CY1220 draft genome sequence.</title>
        <authorList>
            <person name="Zhao G."/>
            <person name="An M."/>
        </authorList>
    </citation>
    <scope>NUCLEOTIDE SEQUENCE [LARGE SCALE GENOMIC DNA]</scope>
    <source>
        <strain evidence="9 10">CY1220</strain>
    </source>
</reference>
<comment type="caution">
    <text evidence="7">Lacks conserved residue(s) required for the propagation of feature annotation.</text>
</comment>
<keyword evidence="3 7" id="KW-0436">Ligase</keyword>
<comment type="caution">
    <text evidence="9">The sequence shown here is derived from an EMBL/GenBank/DDBJ whole genome shotgun (WGS) entry which is preliminary data.</text>
</comment>
<dbReference type="RefSeq" id="WP_289409878.1">
    <property type="nucleotide sequence ID" value="NZ_JAUCDY010000002.1"/>
</dbReference>
<protein>
    <recommendedName>
        <fullName evidence="2 7">Glutamyl-tRNA(Gln) amidotransferase subunit A</fullName>
        <shortName evidence="7">Glu-ADT subunit A</shortName>
        <ecNumber evidence="7">6.3.5.7</ecNumber>
    </recommendedName>
</protein>
<dbReference type="PANTHER" id="PTHR11895:SF151">
    <property type="entry name" value="GLUTAMYL-TRNA(GLN) AMIDOTRANSFERASE SUBUNIT A"/>
    <property type="match status" value="1"/>
</dbReference>
<sequence length="482" mass="52086">MQQKTMAQLAQALASKEFSARELTEHYLQRIKQQDPALNSFITVTAEQALQQAEHADARRAAGEKQPLLGIPLAHQDLFCTQEVRTSCGSKMLDNFVAPYNAQLIEQLNQAGAVSLGKLNMDEFGMSSSGQTSFYGACNNPWDNSRVVGGAASGSAAAVAAGLAAASTAMDSGGDIRLPAAFNGLTGLKPTYGRVSRWGMTAYASSFDQAGFLTRTAEDSALLLNVCAGFDERDSTSAQEAVPDYSSTLNQPLTGLRIGIARALFNVDLNSQIGEAVLASAEQLQQLGATLVDIELPHAEHAVAIATIIGTAEASTNMSRFDGVRFGYRCENPRDLADMYQRSRSEGLGEQVQRRILLGAYYLSAEQYQDYYVQAQRIRRLVKQDYMEAFKQVDLILSPTSADLPRAVNATVDANADFLTQRYTVAANLAGLPALSLPVGLLEQLPVGAQLIAPHFHEARLLNAAHQYQQATDWHTRTPAGF</sequence>
<organism evidence="9 10">
    <name type="scientific">Thiopseudomonas acetoxidans</name>
    <dbReference type="NCBI Taxonomy" id="3041622"/>
    <lineage>
        <taxon>Bacteria</taxon>
        <taxon>Pseudomonadati</taxon>
        <taxon>Pseudomonadota</taxon>
        <taxon>Gammaproteobacteria</taxon>
        <taxon>Pseudomonadales</taxon>
        <taxon>Pseudomonadaceae</taxon>
        <taxon>Thiopseudomonas</taxon>
    </lineage>
</organism>
<evidence type="ECO:0000256" key="3">
    <source>
        <dbReference type="ARBA" id="ARBA00022598"/>
    </source>
</evidence>
<comment type="function">
    <text evidence="7">Allows the formation of correctly charged Gln-tRNA(Gln) through the transamidation of misacylated Glu-tRNA(Gln) in organisms which lack glutaminyl-tRNA synthetase. The reaction takes place in the presence of glutamine and ATP through an activated gamma-phospho-Glu-tRNA(Gln).</text>
</comment>
<dbReference type="Proteomes" id="UP001241056">
    <property type="component" value="Unassembled WGS sequence"/>
</dbReference>
<proteinExistence type="inferred from homology"/>
<evidence type="ECO:0000256" key="7">
    <source>
        <dbReference type="HAMAP-Rule" id="MF_00120"/>
    </source>
</evidence>
<dbReference type="InterPro" id="IPR000120">
    <property type="entry name" value="Amidase"/>
</dbReference>
<dbReference type="HAMAP" id="MF_00120">
    <property type="entry name" value="GatA"/>
    <property type="match status" value="1"/>
</dbReference>
<dbReference type="Gene3D" id="3.90.1300.10">
    <property type="entry name" value="Amidase signature (AS) domain"/>
    <property type="match status" value="1"/>
</dbReference>
<dbReference type="NCBIfam" id="TIGR00132">
    <property type="entry name" value="gatA"/>
    <property type="match status" value="1"/>
</dbReference>
<comment type="similarity">
    <text evidence="7">Belongs to the amidase family. GatA subfamily.</text>
</comment>
<dbReference type="InterPro" id="IPR023631">
    <property type="entry name" value="Amidase_dom"/>
</dbReference>
<evidence type="ECO:0000259" key="8">
    <source>
        <dbReference type="Pfam" id="PF01425"/>
    </source>
</evidence>
<keyword evidence="10" id="KW-1185">Reference proteome</keyword>
<evidence type="ECO:0000313" key="9">
    <source>
        <dbReference type="EMBL" id="MDM7857226.1"/>
    </source>
</evidence>
<evidence type="ECO:0000313" key="10">
    <source>
        <dbReference type="Proteomes" id="UP001241056"/>
    </source>
</evidence>
<comment type="subunit">
    <text evidence="1 7">Heterotrimer of A, B and C subunits.</text>
</comment>
<keyword evidence="4 7" id="KW-0547">Nucleotide-binding</keyword>
<comment type="catalytic activity">
    <reaction evidence="7">
        <text>L-glutamyl-tRNA(Gln) + L-glutamine + ATP + H2O = L-glutaminyl-tRNA(Gln) + L-glutamate + ADP + phosphate + H(+)</text>
        <dbReference type="Rhea" id="RHEA:17521"/>
        <dbReference type="Rhea" id="RHEA-COMP:9681"/>
        <dbReference type="Rhea" id="RHEA-COMP:9684"/>
        <dbReference type="ChEBI" id="CHEBI:15377"/>
        <dbReference type="ChEBI" id="CHEBI:15378"/>
        <dbReference type="ChEBI" id="CHEBI:29985"/>
        <dbReference type="ChEBI" id="CHEBI:30616"/>
        <dbReference type="ChEBI" id="CHEBI:43474"/>
        <dbReference type="ChEBI" id="CHEBI:58359"/>
        <dbReference type="ChEBI" id="CHEBI:78520"/>
        <dbReference type="ChEBI" id="CHEBI:78521"/>
        <dbReference type="ChEBI" id="CHEBI:456216"/>
        <dbReference type="EC" id="6.3.5.7"/>
    </reaction>
</comment>
<evidence type="ECO:0000256" key="2">
    <source>
        <dbReference type="ARBA" id="ARBA00014428"/>
    </source>
</evidence>
<evidence type="ECO:0000256" key="4">
    <source>
        <dbReference type="ARBA" id="ARBA00022741"/>
    </source>
</evidence>
<dbReference type="InterPro" id="IPR036928">
    <property type="entry name" value="AS_sf"/>
</dbReference>
<feature type="domain" description="Amidase" evidence="8">
    <location>
        <begin position="22"/>
        <end position="462"/>
    </location>
</feature>
<evidence type="ECO:0000256" key="5">
    <source>
        <dbReference type="ARBA" id="ARBA00022840"/>
    </source>
</evidence>
<dbReference type="EC" id="6.3.5.7" evidence="7"/>
<keyword evidence="6 7" id="KW-0648">Protein biosynthesis</keyword>
<dbReference type="PANTHER" id="PTHR11895">
    <property type="entry name" value="TRANSAMIDASE"/>
    <property type="match status" value="1"/>
</dbReference>
<dbReference type="InterPro" id="IPR004412">
    <property type="entry name" value="GatA"/>
</dbReference>
<dbReference type="Pfam" id="PF01425">
    <property type="entry name" value="Amidase"/>
    <property type="match status" value="1"/>
</dbReference>
<dbReference type="EMBL" id="JAUCDY010000002">
    <property type="protein sequence ID" value="MDM7857226.1"/>
    <property type="molecule type" value="Genomic_DNA"/>
</dbReference>
<gene>
    <name evidence="7 9" type="primary">gatA</name>
    <name evidence="9" type="ORF">QEZ41_02880</name>
</gene>
<accession>A0ABT7SM16</accession>